<evidence type="ECO:0000256" key="7">
    <source>
        <dbReference type="RuleBase" id="RU000488"/>
    </source>
</evidence>
<dbReference type="PROSITE" id="PS50920">
    <property type="entry name" value="SOLCAR"/>
    <property type="match status" value="2"/>
</dbReference>
<evidence type="ECO:0000256" key="6">
    <source>
        <dbReference type="PROSITE-ProRule" id="PRU00282"/>
    </source>
</evidence>
<keyword evidence="4" id="KW-1133">Transmembrane helix</keyword>
<name>A0A0L1J9E2_ASPN3</name>
<dbReference type="InterPro" id="IPR018108">
    <property type="entry name" value="MCP_transmembrane"/>
</dbReference>
<dbReference type="RefSeq" id="XP_015409287.1">
    <property type="nucleotide sequence ID" value="XM_015548568.1"/>
</dbReference>
<keyword evidence="3" id="KW-0496">Mitochondrion</keyword>
<evidence type="ECO:0000256" key="2">
    <source>
        <dbReference type="ARBA" id="ARBA00022692"/>
    </source>
</evidence>
<dbReference type="STRING" id="1509407.A0A0L1J9E2"/>
<sequence length="314" mass="34035">MNAQTAVPTSPVALPLEATGEKRRKIPLRNLGVGALMNIFQVTTLGQPMEVLKTHLAANRHDTLRAAVQKTWLRGGPLAFYQGLIPWAWLEASTKGAILIITSTEIEHHAKMKLGASPTVCGALGGIAGGVAQAYLTMGMTTCMKTSEVTRTKMSVNGAKVPGTFEVFFKIIREQGIRGVNKGVNAVALRQITGWSSRIGIARFAEERIRWMSGKGKEEKLGFGEKILASTIGGALSCWNQPFEVSPRVEMQSMKEEPGRIARPTMMSTLKNILHTSGVQGLFRGVVPRIGVAGWATICMVGLGDMVKEFVNRY</sequence>
<dbReference type="EMBL" id="JNOM01000054">
    <property type="protein sequence ID" value="KNG88364.1"/>
    <property type="molecule type" value="Genomic_DNA"/>
</dbReference>
<dbReference type="SUPFAM" id="SSF103506">
    <property type="entry name" value="Mitochondrial carrier"/>
    <property type="match status" value="1"/>
</dbReference>
<dbReference type="Pfam" id="PF00153">
    <property type="entry name" value="Mito_carr"/>
    <property type="match status" value="2"/>
</dbReference>
<comment type="similarity">
    <text evidence="7">Belongs to the mitochondrial carrier (TC 2.A.29) family.</text>
</comment>
<accession>A0A0L1J9E2</accession>
<dbReference type="Gene3D" id="1.50.40.10">
    <property type="entry name" value="Mitochondrial carrier domain"/>
    <property type="match status" value="2"/>
</dbReference>
<evidence type="ECO:0000256" key="5">
    <source>
        <dbReference type="ARBA" id="ARBA00023136"/>
    </source>
</evidence>
<dbReference type="FunFam" id="1.50.40.10:FF:000078">
    <property type="entry name" value="Mitochondrial DNA replication protein YHM2"/>
    <property type="match status" value="1"/>
</dbReference>
<dbReference type="GO" id="GO:0015742">
    <property type="term" value="P:alpha-ketoglutarate transport"/>
    <property type="evidence" value="ECO:0007669"/>
    <property type="project" value="TreeGrafter"/>
</dbReference>
<feature type="repeat" description="Solcar" evidence="6">
    <location>
        <begin position="116"/>
        <end position="208"/>
    </location>
</feature>
<dbReference type="InterPro" id="IPR053017">
    <property type="entry name" value="Mito_Cit/Oxoglu_Carrier"/>
</dbReference>
<dbReference type="GeneID" id="26805115"/>
<keyword evidence="7" id="KW-0813">Transport</keyword>
<feature type="repeat" description="Solcar" evidence="6">
    <location>
        <begin position="225"/>
        <end position="310"/>
    </location>
</feature>
<dbReference type="GO" id="GO:0016020">
    <property type="term" value="C:membrane"/>
    <property type="evidence" value="ECO:0007669"/>
    <property type="project" value="UniProtKB-SubCell"/>
</dbReference>
<dbReference type="PANTHER" id="PTHR46982">
    <property type="entry name" value="CITRATE/OXOGLUTARATE CARRIER PROTEIN"/>
    <property type="match status" value="1"/>
</dbReference>
<dbReference type="PANTHER" id="PTHR46982:SF1">
    <property type="entry name" value="CITRATE_OXOGLUTARATE CARRIER PROTEIN"/>
    <property type="match status" value="1"/>
</dbReference>
<keyword evidence="9" id="KW-1185">Reference proteome</keyword>
<evidence type="ECO:0000256" key="4">
    <source>
        <dbReference type="ARBA" id="ARBA00022989"/>
    </source>
</evidence>
<dbReference type="InterPro" id="IPR023395">
    <property type="entry name" value="MCP_dom_sf"/>
</dbReference>
<dbReference type="GO" id="GO:0006843">
    <property type="term" value="P:mitochondrial citrate transmembrane transport"/>
    <property type="evidence" value="ECO:0007669"/>
    <property type="project" value="TreeGrafter"/>
</dbReference>
<comment type="caution">
    <text evidence="8">The sequence shown here is derived from an EMBL/GenBank/DDBJ whole genome shotgun (WGS) entry which is preliminary data.</text>
</comment>
<dbReference type="OrthoDB" id="10253709at2759"/>
<dbReference type="GO" id="GO:0005739">
    <property type="term" value="C:mitochondrion"/>
    <property type="evidence" value="ECO:0007669"/>
    <property type="project" value="TreeGrafter"/>
</dbReference>
<evidence type="ECO:0000256" key="1">
    <source>
        <dbReference type="ARBA" id="ARBA00004141"/>
    </source>
</evidence>
<dbReference type="AlphaFoldDB" id="A0A0L1J9E2"/>
<comment type="subcellular location">
    <subcellularLocation>
        <location evidence="1">Membrane</location>
        <topology evidence="1">Multi-pass membrane protein</topology>
    </subcellularLocation>
</comment>
<evidence type="ECO:0000313" key="9">
    <source>
        <dbReference type="Proteomes" id="UP000037505"/>
    </source>
</evidence>
<reference evidence="8 9" key="1">
    <citation type="submission" date="2014-06" db="EMBL/GenBank/DDBJ databases">
        <title>The Genome of the Aflatoxigenic Filamentous Fungus Aspergillus nomius.</title>
        <authorList>
            <person name="Moore M.G."/>
            <person name="Shannon B.M."/>
            <person name="Brian M.M."/>
        </authorList>
    </citation>
    <scope>NUCLEOTIDE SEQUENCE [LARGE SCALE GENOMIC DNA]</scope>
    <source>
        <strain evidence="8 9">NRRL 13137</strain>
    </source>
</reference>
<gene>
    <name evidence="8" type="ORF">ANOM_003311</name>
</gene>
<keyword evidence="5 6" id="KW-0472">Membrane</keyword>
<protein>
    <submittedName>
        <fullName evidence="8">DNA replication protein YHM2</fullName>
    </submittedName>
</protein>
<organism evidence="8 9">
    <name type="scientific">Aspergillus nomiae NRRL (strain ATCC 15546 / NRRL 13137 / CBS 260.88 / M93)</name>
    <dbReference type="NCBI Taxonomy" id="1509407"/>
    <lineage>
        <taxon>Eukaryota</taxon>
        <taxon>Fungi</taxon>
        <taxon>Dikarya</taxon>
        <taxon>Ascomycota</taxon>
        <taxon>Pezizomycotina</taxon>
        <taxon>Eurotiomycetes</taxon>
        <taxon>Eurotiomycetidae</taxon>
        <taxon>Eurotiales</taxon>
        <taxon>Aspergillaceae</taxon>
        <taxon>Aspergillus</taxon>
        <taxon>Aspergillus subgen. Circumdati</taxon>
    </lineage>
</organism>
<dbReference type="GO" id="GO:0005371">
    <property type="term" value="F:tricarboxylate secondary active transmembrane transporter activity"/>
    <property type="evidence" value="ECO:0007669"/>
    <property type="project" value="TreeGrafter"/>
</dbReference>
<evidence type="ECO:0000256" key="3">
    <source>
        <dbReference type="ARBA" id="ARBA00022792"/>
    </source>
</evidence>
<proteinExistence type="inferred from homology"/>
<evidence type="ECO:0000313" key="8">
    <source>
        <dbReference type="EMBL" id="KNG88364.1"/>
    </source>
</evidence>
<keyword evidence="2 6" id="KW-0812">Transmembrane</keyword>
<keyword evidence="3" id="KW-0999">Mitochondrion inner membrane</keyword>
<dbReference type="Proteomes" id="UP000037505">
    <property type="component" value="Unassembled WGS sequence"/>
</dbReference>